<evidence type="ECO:0000313" key="2">
    <source>
        <dbReference type="EMBL" id="MEK8180590.1"/>
    </source>
</evidence>
<organism evidence="2 3">
    <name type="scientific">Flavobacterium buctense</name>
    <dbReference type="NCBI Taxonomy" id="1648146"/>
    <lineage>
        <taxon>Bacteria</taxon>
        <taxon>Pseudomonadati</taxon>
        <taxon>Bacteroidota</taxon>
        <taxon>Flavobacteriia</taxon>
        <taxon>Flavobacteriales</taxon>
        <taxon>Flavobacteriaceae</taxon>
        <taxon>Flavobacterium</taxon>
    </lineage>
</organism>
<feature type="chain" id="PRO_5046748898" evidence="1">
    <location>
        <begin position="20"/>
        <end position="109"/>
    </location>
</feature>
<dbReference type="Proteomes" id="UP001491349">
    <property type="component" value="Unassembled WGS sequence"/>
</dbReference>
<reference evidence="2 3" key="1">
    <citation type="submission" date="2024-04" db="EMBL/GenBank/DDBJ databases">
        <title>draft genome sequnece of Flavobacterium buctense JCM 30750.</title>
        <authorList>
            <person name="Kim D.-U."/>
        </authorList>
    </citation>
    <scope>NUCLEOTIDE SEQUENCE [LARGE SCALE GENOMIC DNA]</scope>
    <source>
        <strain evidence="2 3">JCM 30750</strain>
    </source>
</reference>
<evidence type="ECO:0000313" key="3">
    <source>
        <dbReference type="Proteomes" id="UP001491349"/>
    </source>
</evidence>
<gene>
    <name evidence="2" type="ORF">WMW71_09585</name>
</gene>
<keyword evidence="1" id="KW-0732">Signal</keyword>
<dbReference type="InterPro" id="IPR045950">
    <property type="entry name" value="DUF6370"/>
</dbReference>
<dbReference type="Pfam" id="PF19897">
    <property type="entry name" value="DUF6370"/>
    <property type="match status" value="1"/>
</dbReference>
<protein>
    <submittedName>
        <fullName evidence="2">DUF6370 family protein</fullName>
    </submittedName>
</protein>
<name>A0ABU9E3K0_9FLAO</name>
<dbReference type="EMBL" id="JBBPCB010000005">
    <property type="protein sequence ID" value="MEK8180590.1"/>
    <property type="molecule type" value="Genomic_DNA"/>
</dbReference>
<sequence length="109" mass="11742">MKKVFLILAFMLGVTSMNAQEKKAVAVTEPKVVAVACGQCMFGMKDKKGCDLAAVVDDKPYFVEGTTLNDHGDAHAADGFCSAVRKAEVIGELKDNKFVVTSFKLLPNK</sequence>
<evidence type="ECO:0000256" key="1">
    <source>
        <dbReference type="SAM" id="SignalP"/>
    </source>
</evidence>
<accession>A0ABU9E3K0</accession>
<feature type="signal peptide" evidence="1">
    <location>
        <begin position="1"/>
        <end position="19"/>
    </location>
</feature>
<proteinExistence type="predicted"/>
<dbReference type="RefSeq" id="WP_187659669.1">
    <property type="nucleotide sequence ID" value="NZ_JACTAB010000002.1"/>
</dbReference>
<comment type="caution">
    <text evidence="2">The sequence shown here is derived from an EMBL/GenBank/DDBJ whole genome shotgun (WGS) entry which is preliminary data.</text>
</comment>
<keyword evidence="3" id="KW-1185">Reference proteome</keyword>